<dbReference type="InterPro" id="IPR011697">
    <property type="entry name" value="Peptidase_C26"/>
</dbReference>
<evidence type="ECO:0000313" key="2">
    <source>
        <dbReference type="Proteomes" id="UP000315938"/>
    </source>
</evidence>
<gene>
    <name evidence="1" type="ORF">FNV44_04080</name>
</gene>
<dbReference type="AlphaFoldDB" id="A0A553IJ62"/>
<organism evidence="1 2">
    <name type="scientific">Acholeplasma laidlawii</name>
    <dbReference type="NCBI Taxonomy" id="2148"/>
    <lineage>
        <taxon>Bacteria</taxon>
        <taxon>Bacillati</taxon>
        <taxon>Mycoplasmatota</taxon>
        <taxon>Mollicutes</taxon>
        <taxon>Acholeplasmatales</taxon>
        <taxon>Acholeplasmataceae</taxon>
        <taxon>Acholeplasma</taxon>
    </lineage>
</organism>
<accession>A0A553IJ62</accession>
<evidence type="ECO:0000313" key="1">
    <source>
        <dbReference type="EMBL" id="TRY00235.1"/>
    </source>
</evidence>
<dbReference type="PROSITE" id="PS51273">
    <property type="entry name" value="GATASE_TYPE_1"/>
    <property type="match status" value="1"/>
</dbReference>
<dbReference type="SUPFAM" id="SSF52317">
    <property type="entry name" value="Class I glutamine amidotransferase-like"/>
    <property type="match status" value="1"/>
</dbReference>
<reference evidence="1 2" key="1">
    <citation type="submission" date="2019-07" db="EMBL/GenBank/DDBJ databases">
        <title>Genome sequence of Acholeplasma laidlawii strain with increased resistance to erythromycin.</title>
        <authorList>
            <person name="Medvedeva E.S."/>
            <person name="Baranova N.B."/>
            <person name="Siniagina M.N."/>
            <person name="Mouzykantov A."/>
            <person name="Chernova O.A."/>
            <person name="Chernov V.M."/>
        </authorList>
    </citation>
    <scope>NUCLEOTIDE SEQUENCE [LARGE SCALE GENOMIC DNA]</scope>
    <source>
        <strain evidence="1 2">PG8REry</strain>
    </source>
</reference>
<dbReference type="PANTHER" id="PTHR43235">
    <property type="entry name" value="GLUTAMINE AMIDOTRANSFERASE PB2B2.05-RELATED"/>
    <property type="match status" value="1"/>
</dbReference>
<dbReference type="Pfam" id="PF07722">
    <property type="entry name" value="Peptidase_C26"/>
    <property type="match status" value="1"/>
</dbReference>
<dbReference type="GO" id="GO:0006598">
    <property type="term" value="P:polyamine catabolic process"/>
    <property type="evidence" value="ECO:0007669"/>
    <property type="project" value="TreeGrafter"/>
</dbReference>
<sequence>MPKLIGITPRLLTESGVEKQFINTRYIKHLTQRGFNTIQINLDNPNNDAIFDMCDAFLITGGTDVDPIHFNETNEGLSKNVDSRLDLIDQQITEYAIKSKKPLLGICRGLQTINVFAGGSLHQDLKDLNATHNSVKSDHEVTIKHHPLFGFEGVIKVNSYHHQAIKDVAPSFDVIGRHIDGTIEMIVHKTLPIFAVQWHPEIDAQLPFSKVIFDTFERLVKK</sequence>
<dbReference type="RefSeq" id="WP_012242267.1">
    <property type="nucleotide sequence ID" value="NZ_JACAOE010000001.1"/>
</dbReference>
<protein>
    <submittedName>
        <fullName evidence="1">Uncharacterized protein</fullName>
    </submittedName>
</protein>
<dbReference type="GeneID" id="41339575"/>
<dbReference type="InterPro" id="IPR044668">
    <property type="entry name" value="PuuD-like"/>
</dbReference>
<name>A0A553IJ62_ACHLA</name>
<dbReference type="Gene3D" id="3.40.50.880">
    <property type="match status" value="1"/>
</dbReference>
<proteinExistence type="predicted"/>
<dbReference type="PANTHER" id="PTHR43235:SF1">
    <property type="entry name" value="GLUTAMINE AMIDOTRANSFERASE PB2B2.05-RELATED"/>
    <property type="match status" value="1"/>
</dbReference>
<dbReference type="CDD" id="cd01745">
    <property type="entry name" value="GATase1_2"/>
    <property type="match status" value="1"/>
</dbReference>
<comment type="caution">
    <text evidence="1">The sequence shown here is derived from an EMBL/GenBank/DDBJ whole genome shotgun (WGS) entry which is preliminary data.</text>
</comment>
<dbReference type="GO" id="GO:0033969">
    <property type="term" value="F:gamma-glutamyl-gamma-aminobutyrate hydrolase activity"/>
    <property type="evidence" value="ECO:0007669"/>
    <property type="project" value="TreeGrafter"/>
</dbReference>
<dbReference type="Proteomes" id="UP000315938">
    <property type="component" value="Unassembled WGS sequence"/>
</dbReference>
<dbReference type="InterPro" id="IPR029062">
    <property type="entry name" value="Class_I_gatase-like"/>
</dbReference>
<dbReference type="OMA" id="WHPEYWA"/>
<dbReference type="EMBL" id="VKID01000001">
    <property type="protein sequence ID" value="TRY00235.1"/>
    <property type="molecule type" value="Genomic_DNA"/>
</dbReference>
<dbReference type="GO" id="GO:0005829">
    <property type="term" value="C:cytosol"/>
    <property type="evidence" value="ECO:0007669"/>
    <property type="project" value="TreeGrafter"/>
</dbReference>